<keyword evidence="4" id="KW-1185">Reference proteome</keyword>
<feature type="region of interest" description="Disordered" evidence="1">
    <location>
        <begin position="1"/>
        <end position="23"/>
    </location>
</feature>
<evidence type="ECO:0000256" key="2">
    <source>
        <dbReference type="SAM" id="Phobius"/>
    </source>
</evidence>
<dbReference type="GeneID" id="6075624"/>
<evidence type="ECO:0000256" key="1">
    <source>
        <dbReference type="SAM" id="MobiDB-lite"/>
    </source>
</evidence>
<feature type="transmembrane region" description="Helical" evidence="2">
    <location>
        <begin position="33"/>
        <end position="56"/>
    </location>
</feature>
<feature type="compositionally biased region" description="Pro residues" evidence="1">
    <location>
        <begin position="1"/>
        <end position="16"/>
    </location>
</feature>
<name>B0D702_LACBS</name>
<dbReference type="RefSeq" id="XP_001879662.1">
    <property type="nucleotide sequence ID" value="XM_001879627.1"/>
</dbReference>
<feature type="compositionally biased region" description="Low complexity" evidence="1">
    <location>
        <begin position="153"/>
        <end position="195"/>
    </location>
</feature>
<evidence type="ECO:0000313" key="3">
    <source>
        <dbReference type="EMBL" id="EDR09313.1"/>
    </source>
</evidence>
<evidence type="ECO:0000313" key="4">
    <source>
        <dbReference type="Proteomes" id="UP000001194"/>
    </source>
</evidence>
<dbReference type="OrthoDB" id="2683906at2759"/>
<feature type="compositionally biased region" description="Polar residues" evidence="1">
    <location>
        <begin position="196"/>
        <end position="209"/>
    </location>
</feature>
<dbReference type="KEGG" id="lbc:LACBIDRAFT_326010"/>
<dbReference type="AlphaFoldDB" id="B0D702"/>
<keyword evidence="2" id="KW-0812">Transmembrane</keyword>
<dbReference type="HOGENOM" id="CLU_051368_1_0_1"/>
<gene>
    <name evidence="3" type="ORF">LACBIDRAFT_326010</name>
</gene>
<organism evidence="4">
    <name type="scientific">Laccaria bicolor (strain S238N-H82 / ATCC MYA-4686)</name>
    <name type="common">Bicoloured deceiver</name>
    <name type="synonym">Laccaria laccata var. bicolor</name>
    <dbReference type="NCBI Taxonomy" id="486041"/>
    <lineage>
        <taxon>Eukaryota</taxon>
        <taxon>Fungi</taxon>
        <taxon>Dikarya</taxon>
        <taxon>Basidiomycota</taxon>
        <taxon>Agaricomycotina</taxon>
        <taxon>Agaricomycetes</taxon>
        <taxon>Agaricomycetidae</taxon>
        <taxon>Agaricales</taxon>
        <taxon>Agaricineae</taxon>
        <taxon>Hydnangiaceae</taxon>
        <taxon>Laccaria</taxon>
    </lineage>
</organism>
<keyword evidence="2" id="KW-0472">Membrane</keyword>
<feature type="compositionally biased region" description="Basic and acidic residues" evidence="1">
    <location>
        <begin position="280"/>
        <end position="296"/>
    </location>
</feature>
<dbReference type="Proteomes" id="UP000001194">
    <property type="component" value="Unassembled WGS sequence"/>
</dbReference>
<feature type="region of interest" description="Disordered" evidence="1">
    <location>
        <begin position="132"/>
        <end position="216"/>
    </location>
</feature>
<protein>
    <submittedName>
        <fullName evidence="3">Predicted protein</fullName>
    </submittedName>
</protein>
<proteinExistence type="predicted"/>
<feature type="region of interest" description="Disordered" evidence="1">
    <location>
        <begin position="233"/>
        <end position="296"/>
    </location>
</feature>
<keyword evidence="2" id="KW-1133">Transmembrane helix</keyword>
<accession>B0D702</accession>
<reference evidence="3 4" key="1">
    <citation type="journal article" date="2008" name="Nature">
        <title>The genome of Laccaria bicolor provides insights into mycorrhizal symbiosis.</title>
        <authorList>
            <person name="Martin F."/>
            <person name="Aerts A."/>
            <person name="Ahren D."/>
            <person name="Brun A."/>
            <person name="Danchin E.G.J."/>
            <person name="Duchaussoy F."/>
            <person name="Gibon J."/>
            <person name="Kohler A."/>
            <person name="Lindquist E."/>
            <person name="Pereda V."/>
            <person name="Salamov A."/>
            <person name="Shapiro H.J."/>
            <person name="Wuyts J."/>
            <person name="Blaudez D."/>
            <person name="Buee M."/>
            <person name="Brokstein P."/>
            <person name="Canbaeck B."/>
            <person name="Cohen D."/>
            <person name="Courty P.E."/>
            <person name="Coutinho P.M."/>
            <person name="Delaruelle C."/>
            <person name="Detter J.C."/>
            <person name="Deveau A."/>
            <person name="DiFazio S."/>
            <person name="Duplessis S."/>
            <person name="Fraissinet-Tachet L."/>
            <person name="Lucic E."/>
            <person name="Frey-Klett P."/>
            <person name="Fourrey C."/>
            <person name="Feussner I."/>
            <person name="Gay G."/>
            <person name="Grimwood J."/>
            <person name="Hoegger P.J."/>
            <person name="Jain P."/>
            <person name="Kilaru S."/>
            <person name="Labbe J."/>
            <person name="Lin Y.C."/>
            <person name="Legue V."/>
            <person name="Le Tacon F."/>
            <person name="Marmeisse R."/>
            <person name="Melayah D."/>
            <person name="Montanini B."/>
            <person name="Muratet M."/>
            <person name="Nehls U."/>
            <person name="Niculita-Hirzel H."/>
            <person name="Oudot-Le Secq M.P."/>
            <person name="Peter M."/>
            <person name="Quesneville H."/>
            <person name="Rajashekar B."/>
            <person name="Reich M."/>
            <person name="Rouhier N."/>
            <person name="Schmutz J."/>
            <person name="Yin T."/>
            <person name="Chalot M."/>
            <person name="Henrissat B."/>
            <person name="Kuees U."/>
            <person name="Lucas S."/>
            <person name="Van de Peer Y."/>
            <person name="Podila G.K."/>
            <person name="Polle A."/>
            <person name="Pukkila P.J."/>
            <person name="Richardson P.M."/>
            <person name="Rouze P."/>
            <person name="Sanders I.R."/>
            <person name="Stajich J.E."/>
            <person name="Tunlid A."/>
            <person name="Tuskan G."/>
            <person name="Grigoriev I.V."/>
        </authorList>
    </citation>
    <scope>NUCLEOTIDE SEQUENCE [LARGE SCALE GENOMIC DNA]</scope>
    <source>
        <strain evidence="4">S238N-H82 / ATCC MYA-4686</strain>
    </source>
</reference>
<dbReference type="InParanoid" id="B0D702"/>
<sequence>MSPIPIPTPQFAPTPAAPNTQYPSNGPAFSPPVYTFLATLVLLLSVSAAIVVRSFILRRRHRLMVEEAIRNGTWVAPAPLTSRASRNVDLSKKPKMWEVYLGQGGFGYGEKGGEEYCAQWDAIQPFSAAYVTPTTSDTQDDHRTGSNDQLPHPATTTTSPPRPFFSRIMNRTPSSTSNPSSFPLTTRTNTITSSTDANNDNTDTPSTTIIPPLAPTGPPTVRVAVLIVMPFQRTQQSHSHSSSHSRSRVTSPSEEEEEQLPYLDVGVAELPVLSTDSTEATDRRKESMGSRESDDV</sequence>
<dbReference type="EMBL" id="DS547099">
    <property type="protein sequence ID" value="EDR09313.1"/>
    <property type="molecule type" value="Genomic_DNA"/>
</dbReference>